<dbReference type="InterPro" id="IPR036059">
    <property type="entry name" value="TldD/PmbA_sf"/>
</dbReference>
<dbReference type="GO" id="GO:0008237">
    <property type="term" value="F:metallopeptidase activity"/>
    <property type="evidence" value="ECO:0007669"/>
    <property type="project" value="InterPro"/>
</dbReference>
<evidence type="ECO:0000259" key="4">
    <source>
        <dbReference type="Pfam" id="PF19289"/>
    </source>
</evidence>
<feature type="region of interest" description="Disordered" evidence="2">
    <location>
        <begin position="332"/>
        <end position="357"/>
    </location>
</feature>
<comment type="similarity">
    <text evidence="1">Belongs to the peptidase U62 family.</text>
</comment>
<dbReference type="Proteomes" id="UP000317496">
    <property type="component" value="Chromosome"/>
</dbReference>
<dbReference type="InterPro" id="IPR045570">
    <property type="entry name" value="Metalloprtase-TldD/E_cen_dom"/>
</dbReference>
<sequence>MSDTAKRAAEAQSLVADLIATARKAGAENADALYHESRSLSAGVRLGQPEDVESSESRELGLRVLLGKRQACVSTTDFAKSTLDELVGRAVSMARVAPEDAFCGLPDPAQLAKEPQDFDLFDGVELEMPQLLERARVAEAAATAVQGVTNSEGGSAGRAFSMSAYANTAGFNGAGWIGWHSVSVSAIAGRDTGMETDYDYEARTYLSDMPSPESVGKKAGERAVKRLNPRKLDSGAMPIVFDPRVSSGLIGHFLGAINGAGVARGTSFLKDRLGEMVFAPGISIIDDPLRRRGFRSRWFDLEGVAAPTRALIEDGRLTTWLLDCATARQLGMQSTGHASRGTSSPPSPAPTNVHLEPGKQTPTELMADIKEGLYVTHLIGMGVNGVTGDYSRGAAGFLIRNGEIAEPVAEITIAGNLKQMFANLVPANDLTIRFGTDAPTVRIDGMTVAGR</sequence>
<gene>
    <name evidence="6" type="ORF">FNB15_12105</name>
</gene>
<feature type="domain" description="Metalloprotease TldD/E central" evidence="5">
    <location>
        <begin position="130"/>
        <end position="227"/>
    </location>
</feature>
<dbReference type="KEGG" id="fer:FNB15_12105"/>
<name>A0A516H2F9_9PROT</name>
<feature type="compositionally biased region" description="Polar residues" evidence="2">
    <location>
        <begin position="332"/>
        <end position="344"/>
    </location>
</feature>
<dbReference type="SUPFAM" id="SSF111283">
    <property type="entry name" value="Putative modulator of DNA gyrase, PmbA/TldD"/>
    <property type="match status" value="1"/>
</dbReference>
<evidence type="ECO:0000313" key="6">
    <source>
        <dbReference type="EMBL" id="QDO97966.1"/>
    </source>
</evidence>
<dbReference type="InterPro" id="IPR047657">
    <property type="entry name" value="PmbA"/>
</dbReference>
<evidence type="ECO:0000313" key="7">
    <source>
        <dbReference type="Proteomes" id="UP000317496"/>
    </source>
</evidence>
<dbReference type="InterPro" id="IPR045569">
    <property type="entry name" value="Metalloprtase-TldD/E_C"/>
</dbReference>
<proteinExistence type="inferred from homology"/>
<accession>A0A516H2F9</accession>
<dbReference type="Pfam" id="PF01523">
    <property type="entry name" value="PmbA_TldD_1st"/>
    <property type="match status" value="1"/>
</dbReference>
<organism evidence="6 7">
    <name type="scientific">Ferrovibrio terrae</name>
    <dbReference type="NCBI Taxonomy" id="2594003"/>
    <lineage>
        <taxon>Bacteria</taxon>
        <taxon>Pseudomonadati</taxon>
        <taxon>Pseudomonadota</taxon>
        <taxon>Alphaproteobacteria</taxon>
        <taxon>Rhodospirillales</taxon>
        <taxon>Rhodospirillaceae</taxon>
        <taxon>Ferrovibrio</taxon>
    </lineage>
</organism>
<feature type="domain" description="Metalloprotease TldD/E N-terminal" evidence="3">
    <location>
        <begin position="30"/>
        <end position="94"/>
    </location>
</feature>
<feature type="domain" description="Metalloprotease TldD/E C-terminal" evidence="4">
    <location>
        <begin position="234"/>
        <end position="450"/>
    </location>
</feature>
<dbReference type="Pfam" id="PF19290">
    <property type="entry name" value="PmbA_TldD_2nd"/>
    <property type="match status" value="1"/>
</dbReference>
<evidence type="ECO:0000256" key="1">
    <source>
        <dbReference type="ARBA" id="ARBA00005836"/>
    </source>
</evidence>
<dbReference type="OrthoDB" id="9803618at2"/>
<dbReference type="PANTHER" id="PTHR43421">
    <property type="entry name" value="METALLOPROTEASE PMBA"/>
    <property type="match status" value="1"/>
</dbReference>
<dbReference type="RefSeq" id="WP_144068947.1">
    <property type="nucleotide sequence ID" value="NZ_CP041636.1"/>
</dbReference>
<evidence type="ECO:0000259" key="5">
    <source>
        <dbReference type="Pfam" id="PF19290"/>
    </source>
</evidence>
<dbReference type="Gene3D" id="3.30.2290.10">
    <property type="entry name" value="PmbA/TldD superfamily"/>
    <property type="match status" value="1"/>
</dbReference>
<evidence type="ECO:0000259" key="3">
    <source>
        <dbReference type="Pfam" id="PF01523"/>
    </source>
</evidence>
<dbReference type="EMBL" id="CP041636">
    <property type="protein sequence ID" value="QDO97966.1"/>
    <property type="molecule type" value="Genomic_DNA"/>
</dbReference>
<keyword evidence="7" id="KW-1185">Reference proteome</keyword>
<dbReference type="PANTHER" id="PTHR43421:SF1">
    <property type="entry name" value="METALLOPROTEASE PMBA"/>
    <property type="match status" value="1"/>
</dbReference>
<evidence type="ECO:0000256" key="2">
    <source>
        <dbReference type="SAM" id="MobiDB-lite"/>
    </source>
</evidence>
<dbReference type="AlphaFoldDB" id="A0A516H2F9"/>
<reference evidence="6 7" key="1">
    <citation type="submission" date="2019-07" db="EMBL/GenBank/DDBJ databases">
        <title>Genome sequencing for Ferrovibrio sp. K5.</title>
        <authorList>
            <person name="Park S.-J."/>
        </authorList>
    </citation>
    <scope>NUCLEOTIDE SEQUENCE [LARGE SCALE GENOMIC DNA]</scope>
    <source>
        <strain evidence="6 7">K5</strain>
    </source>
</reference>
<protein>
    <submittedName>
        <fullName evidence="6">TldD/PmbA family protein</fullName>
    </submittedName>
</protein>
<dbReference type="InterPro" id="IPR002510">
    <property type="entry name" value="Metalloprtase-TldD/E_N"/>
</dbReference>
<dbReference type="InterPro" id="IPR035068">
    <property type="entry name" value="TldD/PmbA_N"/>
</dbReference>
<dbReference type="GO" id="GO:0005829">
    <property type="term" value="C:cytosol"/>
    <property type="evidence" value="ECO:0007669"/>
    <property type="project" value="TreeGrafter"/>
</dbReference>
<dbReference type="GO" id="GO:0006508">
    <property type="term" value="P:proteolysis"/>
    <property type="evidence" value="ECO:0007669"/>
    <property type="project" value="InterPro"/>
</dbReference>
<dbReference type="Pfam" id="PF19289">
    <property type="entry name" value="PmbA_TldD_3rd"/>
    <property type="match status" value="1"/>
</dbReference>